<dbReference type="AlphaFoldDB" id="A0A8S4C1S3"/>
<dbReference type="SUPFAM" id="SSF56219">
    <property type="entry name" value="DNase I-like"/>
    <property type="match status" value="1"/>
</dbReference>
<dbReference type="Gene3D" id="3.60.10.10">
    <property type="entry name" value="Endonuclease/exonuclease/phosphatase"/>
    <property type="match status" value="1"/>
</dbReference>
<dbReference type="EMBL" id="CAJRST010039999">
    <property type="protein sequence ID" value="CAG6017927.1"/>
    <property type="molecule type" value="Genomic_DNA"/>
</dbReference>
<comment type="caution">
    <text evidence="2">The sequence shown here is derived from an EMBL/GenBank/DDBJ whole genome shotgun (WGS) entry which is preliminary data.</text>
</comment>
<dbReference type="PANTHER" id="PTHR12997:SF2">
    <property type="entry name" value="INOSITOL POLYPHOSPHATE-5-PHOSPHATASE A"/>
    <property type="match status" value="1"/>
</dbReference>
<evidence type="ECO:0000313" key="2">
    <source>
        <dbReference type="EMBL" id="CAG6017927.1"/>
    </source>
</evidence>
<dbReference type="OrthoDB" id="5780965at2759"/>
<name>A0A8S4C1S3_9TELE</name>
<reference evidence="2" key="1">
    <citation type="submission" date="2021-05" db="EMBL/GenBank/DDBJ databases">
        <authorList>
            <person name="Tigano A."/>
        </authorList>
    </citation>
    <scope>NUCLEOTIDE SEQUENCE</scope>
</reference>
<dbReference type="InterPro" id="IPR036691">
    <property type="entry name" value="Endo/exonu/phosph_ase_sf"/>
</dbReference>
<organism evidence="2 3">
    <name type="scientific">Menidia menidia</name>
    <name type="common">Atlantic silverside</name>
    <dbReference type="NCBI Taxonomy" id="238744"/>
    <lineage>
        <taxon>Eukaryota</taxon>
        <taxon>Metazoa</taxon>
        <taxon>Chordata</taxon>
        <taxon>Craniata</taxon>
        <taxon>Vertebrata</taxon>
        <taxon>Euteleostomi</taxon>
        <taxon>Actinopterygii</taxon>
        <taxon>Neopterygii</taxon>
        <taxon>Teleostei</taxon>
        <taxon>Neoteleostei</taxon>
        <taxon>Acanthomorphata</taxon>
        <taxon>Ovalentaria</taxon>
        <taxon>Atherinomorphae</taxon>
        <taxon>Atheriniformes</taxon>
        <taxon>Atherinopsidae</taxon>
        <taxon>Menidiinae</taxon>
        <taxon>Menidia</taxon>
    </lineage>
</organism>
<dbReference type="GO" id="GO:0004445">
    <property type="term" value="F:inositol-polyphosphate 5-phosphatase activity"/>
    <property type="evidence" value="ECO:0007669"/>
    <property type="project" value="InterPro"/>
</dbReference>
<sequence>MGDGGYPYSEDSSLGKQYMNTRCPAWCDRILMSPSATDLGLKLENEEKSVVYDNIGPNVCMGDHKKFRFKYNT</sequence>
<dbReference type="InterPro" id="IPR039737">
    <property type="entry name" value="INPP5A"/>
</dbReference>
<evidence type="ECO:0000256" key="1">
    <source>
        <dbReference type="ARBA" id="ARBA00022801"/>
    </source>
</evidence>
<evidence type="ECO:0000313" key="3">
    <source>
        <dbReference type="Proteomes" id="UP000677803"/>
    </source>
</evidence>
<keyword evidence="1" id="KW-0378">Hydrolase</keyword>
<dbReference type="PANTHER" id="PTHR12997">
    <property type="entry name" value="TYPE I INOSITOL-1,4,5-TRISPHOSPHATE 5-PHOSPHATASE"/>
    <property type="match status" value="1"/>
</dbReference>
<proteinExistence type="predicted"/>
<keyword evidence="3" id="KW-1185">Reference proteome</keyword>
<accession>A0A8S4C1S3</accession>
<gene>
    <name evidence="2" type="ORF">MMEN_LOCUS20924</name>
</gene>
<dbReference type="Proteomes" id="UP000677803">
    <property type="component" value="Unassembled WGS sequence"/>
</dbReference>
<protein>
    <submittedName>
        <fullName evidence="2">(Atlantic silverside) hypothetical protein</fullName>
    </submittedName>
</protein>